<protein>
    <submittedName>
        <fullName evidence="1">Uncharacterized protein</fullName>
    </submittedName>
</protein>
<dbReference type="EnsemblPlants" id="AVESA.00010b.r2.3CG0513850.1">
    <property type="protein sequence ID" value="AVESA.00010b.r2.3CG0513850.1.CDS"/>
    <property type="gene ID" value="AVESA.00010b.r2.3CG0513850"/>
</dbReference>
<reference evidence="1" key="2">
    <citation type="submission" date="2025-09" db="UniProtKB">
        <authorList>
            <consortium name="EnsemblPlants"/>
        </authorList>
    </citation>
    <scope>IDENTIFICATION</scope>
</reference>
<keyword evidence="2" id="KW-1185">Reference proteome</keyword>
<organism evidence="1 2">
    <name type="scientific">Avena sativa</name>
    <name type="common">Oat</name>
    <dbReference type="NCBI Taxonomy" id="4498"/>
    <lineage>
        <taxon>Eukaryota</taxon>
        <taxon>Viridiplantae</taxon>
        <taxon>Streptophyta</taxon>
        <taxon>Embryophyta</taxon>
        <taxon>Tracheophyta</taxon>
        <taxon>Spermatophyta</taxon>
        <taxon>Magnoliopsida</taxon>
        <taxon>Liliopsida</taxon>
        <taxon>Poales</taxon>
        <taxon>Poaceae</taxon>
        <taxon>BOP clade</taxon>
        <taxon>Pooideae</taxon>
        <taxon>Poodae</taxon>
        <taxon>Poeae</taxon>
        <taxon>Poeae Chloroplast Group 1 (Aveneae type)</taxon>
        <taxon>Aveninae</taxon>
        <taxon>Avena</taxon>
    </lineage>
</organism>
<proteinExistence type="predicted"/>
<accession>A0ACD5VXK9</accession>
<name>A0ACD5VXK9_AVESA</name>
<sequence>MGGICSKGSAVDKSPSDTTLGPDRVIHHHERGGVKEEERKTVAVEEAAAKRTHEQQPPQHQQPPQQQQVQQRHLPVLETAAPGVSGGAGVAPWDGVPSLARQPSQKSGMGMAKAGAAKVSEVSSILGRAGTVGLGKAVDVLDTLGSSMTNLNANSGFGSGTTAKGNKISILAFEVANTIVKGCNLMRALSKESIKHLKEVVLHSEGVQNLVAKDMDELLKIAASDKREELKVFSTEVIRFGNRCKDPQWHNLDRYFDKLSSERTPQHHSKEEAESVMQKLVACVQYTAELYHEMHALDRFEQDYHRKQQEEDGSSVAQRGDSLHILKQEVKSQQKHVKSLKKKSLWSKNLEEVMEKLVDIVHFLHLEIHNTFGHPDNEESQEPTKRRNRLGPAGLALHYANIISQIDALVSRSASVPPNTRDSLYQSLPPTIKSALRSKLHPSGVKEELTVSQIKAEMEKTLRWLVPVANNTTKAHHGFGWVGEWANTGSDVNCKPTGQMDLTRIETLHHADRDKTETHILHLVIWLQHLISQSRTANGERSPIKSPVRSPTQRGSTLTLCSNKASSSSSPLLTPEDQEMLRDVKYRKFVPGISKSQEFDTKARHTKQSKLIKSNSHSPSSGNRKEFLSIRSLLPVIDFEIDKTKALDMIDNLKVK</sequence>
<dbReference type="Proteomes" id="UP001732700">
    <property type="component" value="Chromosome 3C"/>
</dbReference>
<evidence type="ECO:0000313" key="1">
    <source>
        <dbReference type="EnsemblPlants" id="AVESA.00010b.r2.3CG0513850.1.CDS"/>
    </source>
</evidence>
<reference evidence="1" key="1">
    <citation type="submission" date="2021-05" db="EMBL/GenBank/DDBJ databases">
        <authorList>
            <person name="Scholz U."/>
            <person name="Mascher M."/>
            <person name="Fiebig A."/>
        </authorList>
    </citation>
    <scope>NUCLEOTIDE SEQUENCE [LARGE SCALE GENOMIC DNA]</scope>
</reference>
<evidence type="ECO:0000313" key="2">
    <source>
        <dbReference type="Proteomes" id="UP001732700"/>
    </source>
</evidence>